<keyword evidence="3" id="KW-1185">Reference proteome</keyword>
<evidence type="ECO:0000313" key="3">
    <source>
        <dbReference type="Proteomes" id="UP000030641"/>
    </source>
</evidence>
<gene>
    <name evidence="2" type="ORF">AUEXF2481DRAFT_9068</name>
</gene>
<organism evidence="2 3">
    <name type="scientific">Aureobasidium subglaciale (strain EXF-2481)</name>
    <name type="common">Aureobasidium pullulans var. subglaciale</name>
    <dbReference type="NCBI Taxonomy" id="1043005"/>
    <lineage>
        <taxon>Eukaryota</taxon>
        <taxon>Fungi</taxon>
        <taxon>Dikarya</taxon>
        <taxon>Ascomycota</taxon>
        <taxon>Pezizomycotina</taxon>
        <taxon>Dothideomycetes</taxon>
        <taxon>Dothideomycetidae</taxon>
        <taxon>Dothideales</taxon>
        <taxon>Saccotheciaceae</taxon>
        <taxon>Aureobasidium</taxon>
    </lineage>
</organism>
<name>A0A074Y9S9_AURSE</name>
<feature type="compositionally biased region" description="Polar residues" evidence="1">
    <location>
        <begin position="224"/>
        <end position="235"/>
    </location>
</feature>
<feature type="compositionally biased region" description="Polar residues" evidence="1">
    <location>
        <begin position="303"/>
        <end position="315"/>
    </location>
</feature>
<dbReference type="OrthoDB" id="4776522at2759"/>
<dbReference type="InParanoid" id="A0A074Y9S9"/>
<protein>
    <submittedName>
        <fullName evidence="2">Uncharacterized protein</fullName>
    </submittedName>
</protein>
<dbReference type="HOGENOM" id="CLU_679683_0_0_1"/>
<proteinExistence type="predicted"/>
<reference evidence="2 3" key="1">
    <citation type="journal article" date="2014" name="BMC Genomics">
        <title>Genome sequencing of four Aureobasidium pullulans varieties: biotechnological potential, stress tolerance, and description of new species.</title>
        <authorList>
            <person name="Gostin Ar C."/>
            <person name="Ohm R.A."/>
            <person name="Kogej T."/>
            <person name="Sonjak S."/>
            <person name="Turk M."/>
            <person name="Zajc J."/>
            <person name="Zalar P."/>
            <person name="Grube M."/>
            <person name="Sun H."/>
            <person name="Han J."/>
            <person name="Sharma A."/>
            <person name="Chiniquy J."/>
            <person name="Ngan C.Y."/>
            <person name="Lipzen A."/>
            <person name="Barry K."/>
            <person name="Grigoriev I.V."/>
            <person name="Gunde-Cimerman N."/>
        </authorList>
    </citation>
    <scope>NUCLEOTIDE SEQUENCE [LARGE SCALE GENOMIC DNA]</scope>
    <source>
        <strain evidence="2 3">EXF-2481</strain>
    </source>
</reference>
<evidence type="ECO:0000256" key="1">
    <source>
        <dbReference type="SAM" id="MobiDB-lite"/>
    </source>
</evidence>
<dbReference type="STRING" id="1043005.A0A074Y9S9"/>
<dbReference type="AlphaFoldDB" id="A0A074Y9S9"/>
<dbReference type="EMBL" id="KL584784">
    <property type="protein sequence ID" value="KEQ90947.1"/>
    <property type="molecule type" value="Genomic_DNA"/>
</dbReference>
<dbReference type="GeneID" id="25372172"/>
<dbReference type="Proteomes" id="UP000030641">
    <property type="component" value="Unassembled WGS sequence"/>
</dbReference>
<sequence>MVPTNHQQQIPAFSNMSVIVQVGTTPVSRSTHRQQPQCVSACTHIRMDRLYGNWLCHTCNRLSDFGWLYQCTSDVPEVGDYAFLKSERHSVSPAGEELRQLGLSESIIKEFEAGGYTNEQVQILVKQKQHLQYVLEKVTRSGASDDIRCDFKVCQHCGPMRKERCWTSFEAVFEDEVRPIDKYEAKHDLPIKDARTVKKLGLRPPTQFIPTHIWANPPYPSPKDSGSSGHTSDGFSTDVDYDEGSCGDAISITSQDCEQNMSHAGGDMPFVTIRDPRHAHKPRPTIRLVPSSEHGYGLRASPAISSNDDSPSHSQTTTSSISLPTTPTTSSYTILPEGEQNVDELRAQYSPKAMTDPECYSGHPSEVATSVSSESSLGSEVAVEGGFALTEEAMSSHTPDLFTRV</sequence>
<feature type="region of interest" description="Disordered" evidence="1">
    <location>
        <begin position="211"/>
        <end position="240"/>
    </location>
</feature>
<evidence type="ECO:0000313" key="2">
    <source>
        <dbReference type="EMBL" id="KEQ90947.1"/>
    </source>
</evidence>
<dbReference type="OMA" id="IGFLYEC"/>
<feature type="region of interest" description="Disordered" evidence="1">
    <location>
        <begin position="259"/>
        <end position="338"/>
    </location>
</feature>
<accession>A0A074Y9S9</accession>
<feature type="compositionally biased region" description="Low complexity" evidence="1">
    <location>
        <begin position="316"/>
        <end position="335"/>
    </location>
</feature>
<dbReference type="RefSeq" id="XP_013339367.1">
    <property type="nucleotide sequence ID" value="XM_013483913.1"/>
</dbReference>